<dbReference type="PANTHER" id="PTHR30055:SF234">
    <property type="entry name" value="HTH-TYPE TRANSCRIPTIONAL REGULATOR BETI"/>
    <property type="match status" value="1"/>
</dbReference>
<keyword evidence="7" id="KW-1185">Reference proteome</keyword>
<dbReference type="SUPFAM" id="SSF46689">
    <property type="entry name" value="Homeodomain-like"/>
    <property type="match status" value="1"/>
</dbReference>
<evidence type="ECO:0000313" key="6">
    <source>
        <dbReference type="EMBL" id="SFR26566.1"/>
    </source>
</evidence>
<dbReference type="InterPro" id="IPR009057">
    <property type="entry name" value="Homeodomain-like_sf"/>
</dbReference>
<evidence type="ECO:0000256" key="1">
    <source>
        <dbReference type="ARBA" id="ARBA00023015"/>
    </source>
</evidence>
<evidence type="ECO:0000313" key="7">
    <source>
        <dbReference type="Proteomes" id="UP000198583"/>
    </source>
</evidence>
<dbReference type="InterPro" id="IPR001647">
    <property type="entry name" value="HTH_TetR"/>
</dbReference>
<evidence type="ECO:0000256" key="2">
    <source>
        <dbReference type="ARBA" id="ARBA00023125"/>
    </source>
</evidence>
<feature type="DNA-binding region" description="H-T-H motif" evidence="4">
    <location>
        <begin position="38"/>
        <end position="57"/>
    </location>
</feature>
<dbReference type="OrthoDB" id="71867at2"/>
<dbReference type="GO" id="GO:0000976">
    <property type="term" value="F:transcription cis-regulatory region binding"/>
    <property type="evidence" value="ECO:0007669"/>
    <property type="project" value="TreeGrafter"/>
</dbReference>
<dbReference type="GO" id="GO:0003700">
    <property type="term" value="F:DNA-binding transcription factor activity"/>
    <property type="evidence" value="ECO:0007669"/>
    <property type="project" value="TreeGrafter"/>
</dbReference>
<evidence type="ECO:0000256" key="4">
    <source>
        <dbReference type="PROSITE-ProRule" id="PRU00335"/>
    </source>
</evidence>
<dbReference type="PROSITE" id="PS50977">
    <property type="entry name" value="HTH_TETR_2"/>
    <property type="match status" value="1"/>
</dbReference>
<reference evidence="7" key="1">
    <citation type="submission" date="2016-10" db="EMBL/GenBank/DDBJ databases">
        <authorList>
            <person name="Varghese N."/>
            <person name="Submissions S."/>
        </authorList>
    </citation>
    <scope>NUCLEOTIDE SEQUENCE [LARGE SCALE GENOMIC DNA]</scope>
    <source>
        <strain evidence="7">DSM 44232</strain>
    </source>
</reference>
<proteinExistence type="predicted"/>
<organism evidence="6 7">
    <name type="scientific">Lentzea waywayandensis</name>
    <dbReference type="NCBI Taxonomy" id="84724"/>
    <lineage>
        <taxon>Bacteria</taxon>
        <taxon>Bacillati</taxon>
        <taxon>Actinomycetota</taxon>
        <taxon>Actinomycetes</taxon>
        <taxon>Pseudonocardiales</taxon>
        <taxon>Pseudonocardiaceae</taxon>
        <taxon>Lentzea</taxon>
    </lineage>
</organism>
<gene>
    <name evidence="6" type="ORF">SAMN04488564_11058</name>
</gene>
<dbReference type="InterPro" id="IPR050109">
    <property type="entry name" value="HTH-type_TetR-like_transc_reg"/>
</dbReference>
<dbReference type="Gene3D" id="1.10.357.10">
    <property type="entry name" value="Tetracycline Repressor, domain 2"/>
    <property type="match status" value="1"/>
</dbReference>
<keyword evidence="1" id="KW-0805">Transcription regulation</keyword>
<name>A0A1I6F9B2_9PSEU</name>
<evidence type="ECO:0000259" key="5">
    <source>
        <dbReference type="PROSITE" id="PS50977"/>
    </source>
</evidence>
<dbReference type="PANTHER" id="PTHR30055">
    <property type="entry name" value="HTH-TYPE TRANSCRIPTIONAL REGULATOR RUTR"/>
    <property type="match status" value="1"/>
</dbReference>
<accession>A0A1I6F9B2</accession>
<dbReference type="AlphaFoldDB" id="A0A1I6F9B2"/>
<feature type="domain" description="HTH tetR-type" evidence="5">
    <location>
        <begin position="15"/>
        <end position="75"/>
    </location>
</feature>
<sequence>MSVLPNRDRQAERREATRREIVDAAWEIARRDGLAAVTLREVAAMIGMRSPSLYSHFDSKNAIYDAMFGQAWTLYLADMREHHARLPEPPREAVLAIAEHFFAFSLADAARYQLLNQHAIPGFTPSEAAYAPSVEVIGLLQDTLRGLGVTGTADVDLFLALCGGLLDRQLANEPGGDRWLRQLPRVIDMFADEVGLPGPSLRSSR</sequence>
<dbReference type="SUPFAM" id="SSF48498">
    <property type="entry name" value="Tetracyclin repressor-like, C-terminal domain"/>
    <property type="match status" value="1"/>
</dbReference>
<dbReference type="Pfam" id="PF00440">
    <property type="entry name" value="TetR_N"/>
    <property type="match status" value="1"/>
</dbReference>
<dbReference type="EMBL" id="FOYL01000010">
    <property type="protein sequence ID" value="SFR26566.1"/>
    <property type="molecule type" value="Genomic_DNA"/>
</dbReference>
<dbReference type="Proteomes" id="UP000198583">
    <property type="component" value="Unassembled WGS sequence"/>
</dbReference>
<dbReference type="PRINTS" id="PR00455">
    <property type="entry name" value="HTHTETR"/>
</dbReference>
<dbReference type="RefSeq" id="WP_093602754.1">
    <property type="nucleotide sequence ID" value="NZ_FOYL01000010.1"/>
</dbReference>
<keyword evidence="2 4" id="KW-0238">DNA-binding</keyword>
<dbReference type="STRING" id="84724.SAMN04488564_11058"/>
<keyword evidence="3" id="KW-0804">Transcription</keyword>
<protein>
    <submittedName>
        <fullName evidence="6">DNA-binding transcriptional regulator, AcrR family</fullName>
    </submittedName>
</protein>
<evidence type="ECO:0000256" key="3">
    <source>
        <dbReference type="ARBA" id="ARBA00023163"/>
    </source>
</evidence>
<dbReference type="InterPro" id="IPR036271">
    <property type="entry name" value="Tet_transcr_reg_TetR-rel_C_sf"/>
</dbReference>